<evidence type="ECO:0000313" key="2">
    <source>
        <dbReference type="EMBL" id="GAA0144641.1"/>
    </source>
</evidence>
<accession>A0AAV3P0W4</accession>
<organism evidence="2 3">
    <name type="scientific">Lithospermum erythrorhizon</name>
    <name type="common">Purple gromwell</name>
    <name type="synonym">Lithospermum officinale var. erythrorhizon</name>
    <dbReference type="NCBI Taxonomy" id="34254"/>
    <lineage>
        <taxon>Eukaryota</taxon>
        <taxon>Viridiplantae</taxon>
        <taxon>Streptophyta</taxon>
        <taxon>Embryophyta</taxon>
        <taxon>Tracheophyta</taxon>
        <taxon>Spermatophyta</taxon>
        <taxon>Magnoliopsida</taxon>
        <taxon>eudicotyledons</taxon>
        <taxon>Gunneridae</taxon>
        <taxon>Pentapetalae</taxon>
        <taxon>asterids</taxon>
        <taxon>lamiids</taxon>
        <taxon>Boraginales</taxon>
        <taxon>Boraginaceae</taxon>
        <taxon>Boraginoideae</taxon>
        <taxon>Lithospermeae</taxon>
        <taxon>Lithospermum</taxon>
    </lineage>
</organism>
<comment type="caution">
    <text evidence="2">The sequence shown here is derived from an EMBL/GenBank/DDBJ whole genome shotgun (WGS) entry which is preliminary data.</text>
</comment>
<feature type="region of interest" description="Disordered" evidence="1">
    <location>
        <begin position="1"/>
        <end position="26"/>
    </location>
</feature>
<dbReference type="EMBL" id="BAABME010000672">
    <property type="protein sequence ID" value="GAA0144641.1"/>
    <property type="molecule type" value="Genomic_DNA"/>
</dbReference>
<proteinExistence type="predicted"/>
<reference evidence="2 3" key="1">
    <citation type="submission" date="2024-01" db="EMBL/GenBank/DDBJ databases">
        <title>The complete chloroplast genome sequence of Lithospermum erythrorhizon: insights into the phylogenetic relationship among Boraginaceae species and the maternal lineages of purple gromwells.</title>
        <authorList>
            <person name="Okada T."/>
            <person name="Watanabe K."/>
        </authorList>
    </citation>
    <scope>NUCLEOTIDE SEQUENCE [LARGE SCALE GENOMIC DNA]</scope>
</reference>
<dbReference type="AlphaFoldDB" id="A0AAV3P0W4"/>
<evidence type="ECO:0000256" key="1">
    <source>
        <dbReference type="SAM" id="MobiDB-lite"/>
    </source>
</evidence>
<protein>
    <submittedName>
        <fullName evidence="2">Uncharacterized protein</fullName>
    </submittedName>
</protein>
<gene>
    <name evidence="2" type="ORF">LIER_05034</name>
</gene>
<evidence type="ECO:0000313" key="3">
    <source>
        <dbReference type="Proteomes" id="UP001454036"/>
    </source>
</evidence>
<keyword evidence="3" id="KW-1185">Reference proteome</keyword>
<sequence>MSTSNIQFHHPQGRDGAKRSKGKSSKALKIEAVERVVECHDDYMTFREKKLERYEAMEAVRKHELERYEAMETAKLRTKNMKLYMKLKEKPYMDDSDKKMMELLESALFGDN</sequence>
<dbReference type="Proteomes" id="UP001454036">
    <property type="component" value="Unassembled WGS sequence"/>
</dbReference>
<name>A0AAV3P0W4_LITER</name>